<reference evidence="13 14" key="1">
    <citation type="submission" date="2020-07" db="EMBL/GenBank/DDBJ databases">
        <authorList>
            <person name="Feng X."/>
        </authorList>
    </citation>
    <scope>NUCLEOTIDE SEQUENCE [LARGE SCALE GENOMIC DNA]</scope>
    <source>
        <strain evidence="13 14">JCM31066</strain>
    </source>
</reference>
<comment type="domain">
    <text evidence="10">IleRS has two distinct active sites: one for aminoacylation and one for editing. The misactivated valine is translocated from the active site to the editing site, which sterically excludes the correctly activated isoleucine. The single editing site contains two valyl binding pockets, one specific for each substrate (Val-AMP or Val-tRNA(Ile)).</text>
</comment>
<evidence type="ECO:0000256" key="1">
    <source>
        <dbReference type="ARBA" id="ARBA00006887"/>
    </source>
</evidence>
<organism evidence="13 14">
    <name type="scientific">Ruficoccus amylovorans</name>
    <dbReference type="NCBI Taxonomy" id="1804625"/>
    <lineage>
        <taxon>Bacteria</taxon>
        <taxon>Pseudomonadati</taxon>
        <taxon>Verrucomicrobiota</taxon>
        <taxon>Opitutia</taxon>
        <taxon>Puniceicoccales</taxon>
        <taxon>Cerasicoccaceae</taxon>
        <taxon>Ruficoccus</taxon>
    </lineage>
</organism>
<dbReference type="InterPro" id="IPR014729">
    <property type="entry name" value="Rossmann-like_a/b/a_fold"/>
</dbReference>
<dbReference type="PROSITE" id="PS00178">
    <property type="entry name" value="AA_TRNA_LIGASE_I"/>
    <property type="match status" value="1"/>
</dbReference>
<evidence type="ECO:0000313" key="14">
    <source>
        <dbReference type="Proteomes" id="UP000546464"/>
    </source>
</evidence>
<dbReference type="GO" id="GO:0004822">
    <property type="term" value="F:isoleucine-tRNA ligase activity"/>
    <property type="evidence" value="ECO:0007669"/>
    <property type="project" value="UniProtKB-UniRule"/>
</dbReference>
<keyword evidence="2 10" id="KW-0963">Cytoplasm</keyword>
<dbReference type="NCBIfam" id="TIGR00392">
    <property type="entry name" value="ileS"/>
    <property type="match status" value="1"/>
</dbReference>
<dbReference type="InterPro" id="IPR002300">
    <property type="entry name" value="aa-tRNA-synth_Ia"/>
</dbReference>
<dbReference type="Gene3D" id="3.90.740.10">
    <property type="entry name" value="Valyl/Leucyl/Isoleucyl-tRNA synthetase, editing domain"/>
    <property type="match status" value="1"/>
</dbReference>
<dbReference type="SUPFAM" id="SSF47323">
    <property type="entry name" value="Anticodon-binding domain of a subclass of class I aminoacyl-tRNA synthetases"/>
    <property type="match status" value="1"/>
</dbReference>
<evidence type="ECO:0000256" key="8">
    <source>
        <dbReference type="ARBA" id="ARBA00025217"/>
    </source>
</evidence>
<dbReference type="EMBL" id="JACHVB010000020">
    <property type="protein sequence ID" value="MBC2594158.1"/>
    <property type="molecule type" value="Genomic_DNA"/>
</dbReference>
<keyword evidence="4 10" id="KW-0547">Nucleotide-binding</keyword>
<dbReference type="Gene3D" id="1.10.730.20">
    <property type="match status" value="1"/>
</dbReference>
<protein>
    <recommendedName>
        <fullName evidence="10">Isoleucine--tRNA ligase</fullName>
        <ecNumber evidence="10">6.1.1.5</ecNumber>
    </recommendedName>
    <alternativeName>
        <fullName evidence="10">Isoleucyl-tRNA synthetase</fullName>
        <shortName evidence="10">IleRS</shortName>
    </alternativeName>
</protein>
<comment type="similarity">
    <text evidence="1 10">Belongs to the class-I aminoacyl-tRNA synthetase family. IleS type 1 subfamily.</text>
</comment>
<feature type="binding site" evidence="10">
    <location>
        <position position="609"/>
    </location>
    <ligand>
        <name>ATP</name>
        <dbReference type="ChEBI" id="CHEBI:30616"/>
    </ligand>
</feature>
<keyword evidence="3 10" id="KW-0436">Ligase</keyword>
<dbReference type="GO" id="GO:0005524">
    <property type="term" value="F:ATP binding"/>
    <property type="evidence" value="ECO:0007669"/>
    <property type="project" value="UniProtKB-UniRule"/>
</dbReference>
<comment type="caution">
    <text evidence="13">The sequence shown here is derived from an EMBL/GenBank/DDBJ whole genome shotgun (WGS) entry which is preliminary data.</text>
</comment>
<comment type="subunit">
    <text evidence="10">Monomer.</text>
</comment>
<dbReference type="AlphaFoldDB" id="A0A842HDN8"/>
<dbReference type="GO" id="GO:0005829">
    <property type="term" value="C:cytosol"/>
    <property type="evidence" value="ECO:0007669"/>
    <property type="project" value="TreeGrafter"/>
</dbReference>
<comment type="subcellular location">
    <subcellularLocation>
        <location evidence="10">Cytoplasm</location>
    </subcellularLocation>
</comment>
<evidence type="ECO:0000313" key="13">
    <source>
        <dbReference type="EMBL" id="MBC2594158.1"/>
    </source>
</evidence>
<dbReference type="InterPro" id="IPR023585">
    <property type="entry name" value="Ile-tRNA-ligase_type1"/>
</dbReference>
<dbReference type="InterPro" id="IPR033708">
    <property type="entry name" value="Anticodon_Ile_BEm"/>
</dbReference>
<dbReference type="InterPro" id="IPR050081">
    <property type="entry name" value="Ile-tRNA_ligase"/>
</dbReference>
<dbReference type="PRINTS" id="PR00984">
    <property type="entry name" value="TRNASYNTHILE"/>
</dbReference>
<proteinExistence type="inferred from homology"/>
<sequence length="932" mass="104793">MNLKDTLNLPRTQFPMRGNLVKREPERLAHWENLDLYKKIQDKNADGPLFVLHDGPPFTNGDVHIGTALNKILKDFILRYKSMRGYRTPYLPGWDCHGLPIEHKVSRELRAAKKDLSAAELREECAAFSEKYIGIQRGQFKRLGVLADWEREYKTKNPAYEAEILKAFASFIEQGLVYRSKKPVYWSIPCETALAEAEIEYQDHVSPSIWVKFRVSEPEKHGLPENSFFVIWTTTPWTLPANLAVAVHPDLQYTQIAYQGETYVVALPLAEQFIADCALEGAAAGALHTGKDFDGAETRHPFIDRASPVVLADYVTTDAGTGCVHTAPGHGLEDYITGLKYGLEIYCPLDDKGCYVDDGQVPADLVGVSVLEQNGKCPANDAVLGIIGDNGSLLQCKRYEHQYPHCWRSKTPVVFRAMDQWFVSLDHNGLRQKVLDGLDGVQFIPERGENRIRSAVETRPDWCISRQRSWGVPIPAFYTEDGDALLDASVVRALAEKVAHHGTNIWFEQEPEQLLEGIELPAAFAGKKLKKGTDTLDVWIDSGCSHLAVLKGKPDLKWPADLYLEGSDQHRGWFQSSLWTGMIAEGRPPYEKIITHGFIVDGKGEKISKSKGAMSSDGWVEKYGADIMRLWVCSQDYRGDIRLSDGHFKLVTNTYRSIRNTLYFQLGNLHDFDPANDSVPDGELDPLDQWALKQTADLIAACTEAFELAEFHRVYQLVDRFCGVTLSRIYHDILKDRLYTYGTDWKERRSSQTAIHLIFRALTRLLGPILTFTCDEALCYAATDGDFAPDSIHLQDWPVIDSGLYSEAVAADLDALLEFRNRVNETLEGLREQKTIGKSLDARVTIRGTASDATFALLQRYEAHLPELFIVSQVSLEAADDGELSLQADRAQGVRCPRSWRWVPELVSAGEYGEVSPRDRDALLSRTHPPTL</sequence>
<evidence type="ECO:0000256" key="9">
    <source>
        <dbReference type="ARBA" id="ARBA00048359"/>
    </source>
</evidence>
<feature type="domain" description="Aminoacyl-tRNA synthetase class Ia" evidence="11">
    <location>
        <begin position="27"/>
        <end position="644"/>
    </location>
</feature>
<comment type="function">
    <text evidence="8 10">Catalyzes the attachment of isoleucine to tRNA(Ile). As IleRS can inadvertently accommodate and process structurally similar amino acids such as valine, to avoid such errors it has two additional distinct tRNA(Ile)-dependent editing activities. One activity is designated as 'pretransfer' editing and involves the hydrolysis of activated Val-AMP. The other activity is designated 'posttransfer' editing and involves deacylation of mischarged Val-tRNA(Ile).</text>
</comment>
<dbReference type="SUPFAM" id="SSF50677">
    <property type="entry name" value="ValRS/IleRS/LeuRS editing domain"/>
    <property type="match status" value="1"/>
</dbReference>
<dbReference type="InterPro" id="IPR001412">
    <property type="entry name" value="aa-tRNA-synth_I_CS"/>
</dbReference>
<dbReference type="InterPro" id="IPR009080">
    <property type="entry name" value="tRNAsynth_Ia_anticodon-bd"/>
</dbReference>
<comment type="caution">
    <text evidence="10">Lacks conserved residue(s) required for the propagation of feature annotation.</text>
</comment>
<keyword evidence="6 10" id="KW-0648">Protein biosynthesis</keyword>
<dbReference type="EC" id="6.1.1.5" evidence="10"/>
<evidence type="ECO:0000256" key="2">
    <source>
        <dbReference type="ARBA" id="ARBA00022490"/>
    </source>
</evidence>
<dbReference type="SUPFAM" id="SSF52374">
    <property type="entry name" value="Nucleotidylyl transferase"/>
    <property type="match status" value="1"/>
</dbReference>
<dbReference type="InterPro" id="IPR013155">
    <property type="entry name" value="M/V/L/I-tRNA-synth_anticd-bd"/>
</dbReference>
<dbReference type="HAMAP" id="MF_02002">
    <property type="entry name" value="Ile_tRNA_synth_type1"/>
    <property type="match status" value="1"/>
</dbReference>
<dbReference type="PANTHER" id="PTHR42765:SF1">
    <property type="entry name" value="ISOLEUCINE--TRNA LIGASE, MITOCHONDRIAL"/>
    <property type="match status" value="1"/>
</dbReference>
<evidence type="ECO:0000256" key="6">
    <source>
        <dbReference type="ARBA" id="ARBA00022917"/>
    </source>
</evidence>
<keyword evidence="5 10" id="KW-0067">ATP-binding</keyword>
<comment type="catalytic activity">
    <reaction evidence="9 10">
        <text>tRNA(Ile) + L-isoleucine + ATP = L-isoleucyl-tRNA(Ile) + AMP + diphosphate</text>
        <dbReference type="Rhea" id="RHEA:11060"/>
        <dbReference type="Rhea" id="RHEA-COMP:9666"/>
        <dbReference type="Rhea" id="RHEA-COMP:9695"/>
        <dbReference type="ChEBI" id="CHEBI:30616"/>
        <dbReference type="ChEBI" id="CHEBI:33019"/>
        <dbReference type="ChEBI" id="CHEBI:58045"/>
        <dbReference type="ChEBI" id="CHEBI:78442"/>
        <dbReference type="ChEBI" id="CHEBI:78528"/>
        <dbReference type="ChEBI" id="CHEBI:456215"/>
        <dbReference type="EC" id="6.1.1.5"/>
    </reaction>
</comment>
<evidence type="ECO:0000259" key="11">
    <source>
        <dbReference type="Pfam" id="PF00133"/>
    </source>
</evidence>
<dbReference type="FunFam" id="3.40.50.620:FF:000152">
    <property type="entry name" value="Isoleucine--tRNA ligase"/>
    <property type="match status" value="1"/>
</dbReference>
<dbReference type="CDD" id="cd07960">
    <property type="entry name" value="Anticodon_Ia_Ile_BEm"/>
    <property type="match status" value="1"/>
</dbReference>
<accession>A0A842HDN8</accession>
<feature type="binding site" evidence="10">
    <location>
        <position position="565"/>
    </location>
    <ligand>
        <name>L-isoleucyl-5'-AMP</name>
        <dbReference type="ChEBI" id="CHEBI:178002"/>
    </ligand>
</feature>
<dbReference type="GO" id="GO:0002161">
    <property type="term" value="F:aminoacyl-tRNA deacylase activity"/>
    <property type="evidence" value="ECO:0007669"/>
    <property type="project" value="InterPro"/>
</dbReference>
<evidence type="ECO:0000256" key="7">
    <source>
        <dbReference type="ARBA" id="ARBA00023146"/>
    </source>
</evidence>
<evidence type="ECO:0000256" key="5">
    <source>
        <dbReference type="ARBA" id="ARBA00022840"/>
    </source>
</evidence>
<dbReference type="GO" id="GO:0006428">
    <property type="term" value="P:isoleucyl-tRNA aminoacylation"/>
    <property type="evidence" value="ECO:0007669"/>
    <property type="project" value="UniProtKB-UniRule"/>
</dbReference>
<dbReference type="GO" id="GO:0000049">
    <property type="term" value="F:tRNA binding"/>
    <property type="evidence" value="ECO:0007669"/>
    <property type="project" value="InterPro"/>
</dbReference>
<evidence type="ECO:0000256" key="10">
    <source>
        <dbReference type="HAMAP-Rule" id="MF_02002"/>
    </source>
</evidence>
<dbReference type="PANTHER" id="PTHR42765">
    <property type="entry name" value="SOLEUCYL-TRNA SYNTHETASE"/>
    <property type="match status" value="1"/>
</dbReference>
<dbReference type="InterPro" id="IPR002301">
    <property type="entry name" value="Ile-tRNA-ligase"/>
</dbReference>
<dbReference type="RefSeq" id="WP_185675140.1">
    <property type="nucleotide sequence ID" value="NZ_JACHVB010000020.1"/>
</dbReference>
<feature type="domain" description="Methionyl/Valyl/Leucyl/Isoleucyl-tRNA synthetase anticodon-binding" evidence="12">
    <location>
        <begin position="688"/>
        <end position="846"/>
    </location>
</feature>
<dbReference type="Pfam" id="PF08264">
    <property type="entry name" value="Anticodon_1"/>
    <property type="match status" value="1"/>
</dbReference>
<feature type="short sequence motif" description="'KMSKS' region" evidence="10">
    <location>
        <begin position="606"/>
        <end position="610"/>
    </location>
</feature>
<evidence type="ECO:0000256" key="3">
    <source>
        <dbReference type="ARBA" id="ARBA00022598"/>
    </source>
</evidence>
<keyword evidence="14" id="KW-1185">Reference proteome</keyword>
<evidence type="ECO:0000256" key="4">
    <source>
        <dbReference type="ARBA" id="ARBA00022741"/>
    </source>
</evidence>
<dbReference type="Proteomes" id="UP000546464">
    <property type="component" value="Unassembled WGS sequence"/>
</dbReference>
<evidence type="ECO:0000259" key="12">
    <source>
        <dbReference type="Pfam" id="PF08264"/>
    </source>
</evidence>
<keyword evidence="7 10" id="KW-0030">Aminoacyl-tRNA synthetase</keyword>
<gene>
    <name evidence="10 13" type="primary">ileS</name>
    <name evidence="13" type="ORF">H5P28_07765</name>
</gene>
<feature type="short sequence motif" description="'HIGH' region" evidence="10">
    <location>
        <begin position="57"/>
        <end position="67"/>
    </location>
</feature>
<dbReference type="InterPro" id="IPR009008">
    <property type="entry name" value="Val/Leu/Ile-tRNA-synth_edit"/>
</dbReference>
<name>A0A842HDN8_9BACT</name>
<dbReference type="Pfam" id="PF00133">
    <property type="entry name" value="tRNA-synt_1"/>
    <property type="match status" value="1"/>
</dbReference>
<dbReference type="Gene3D" id="3.40.50.620">
    <property type="entry name" value="HUPs"/>
    <property type="match status" value="2"/>
</dbReference>